<dbReference type="EMBL" id="BPQQ01000053">
    <property type="protein sequence ID" value="GJE02354.1"/>
    <property type="molecule type" value="Genomic_DNA"/>
</dbReference>
<dbReference type="InterPro" id="IPR029063">
    <property type="entry name" value="SAM-dependent_MTases_sf"/>
</dbReference>
<accession>A0ABQ4SGS7</accession>
<gene>
    <name evidence="2" type="ORF">GMJLKIPL_4301</name>
</gene>
<feature type="domain" description="Methyltransferase type 12" evidence="1">
    <location>
        <begin position="67"/>
        <end position="159"/>
    </location>
</feature>
<dbReference type="Proteomes" id="UP001055153">
    <property type="component" value="Unassembled WGS sequence"/>
</dbReference>
<dbReference type="PANTHER" id="PTHR43861">
    <property type="entry name" value="TRANS-ACONITATE 2-METHYLTRANSFERASE-RELATED"/>
    <property type="match status" value="1"/>
</dbReference>
<protein>
    <recommendedName>
        <fullName evidence="1">Methyltransferase type 12 domain-containing protein</fullName>
    </recommendedName>
</protein>
<comment type="caution">
    <text evidence="2">The sequence shown here is derived from an EMBL/GenBank/DDBJ whole genome shotgun (WGS) entry which is preliminary data.</text>
</comment>
<sequence>MRLGGELGVNGRIHDGDFIFWFVHDISPADAREGAVRAYHLGGRHDAEFLGDVLQQHKMQKDGLSILDFASGYGRVSRHIARVVPHAQVHACDIHEDAVRFLESIGIPSFISHVDPDKFTAPQTYDVIFVLSLFTHLPRRTWGRWLKVLADCLNPGGLLVFSAHGPHIWRHWNRCPLDADGYVFHGGSEQKDLSSSDYGNTLTMPEYVINVIRANRLHLESYRSAGIGDHDVYVIRAVDDTLRLPSPEQLAHQHRLHVVAMQHYHSKIRPLVRDYRIRIKRTVKHLYRAARNRN</sequence>
<dbReference type="SUPFAM" id="SSF53335">
    <property type="entry name" value="S-adenosyl-L-methionine-dependent methyltransferases"/>
    <property type="match status" value="1"/>
</dbReference>
<dbReference type="CDD" id="cd02440">
    <property type="entry name" value="AdoMet_MTases"/>
    <property type="match status" value="1"/>
</dbReference>
<evidence type="ECO:0000313" key="2">
    <source>
        <dbReference type="EMBL" id="GJE02354.1"/>
    </source>
</evidence>
<dbReference type="InterPro" id="IPR013217">
    <property type="entry name" value="Methyltransf_12"/>
</dbReference>
<evidence type="ECO:0000259" key="1">
    <source>
        <dbReference type="Pfam" id="PF08242"/>
    </source>
</evidence>
<organism evidence="2 3">
    <name type="scientific">Methylobacterium isbiliense</name>
    <dbReference type="NCBI Taxonomy" id="315478"/>
    <lineage>
        <taxon>Bacteria</taxon>
        <taxon>Pseudomonadati</taxon>
        <taxon>Pseudomonadota</taxon>
        <taxon>Alphaproteobacteria</taxon>
        <taxon>Hyphomicrobiales</taxon>
        <taxon>Methylobacteriaceae</taxon>
        <taxon>Methylobacterium</taxon>
    </lineage>
</organism>
<dbReference type="Pfam" id="PF08242">
    <property type="entry name" value="Methyltransf_12"/>
    <property type="match status" value="1"/>
</dbReference>
<keyword evidence="3" id="KW-1185">Reference proteome</keyword>
<dbReference type="Gene3D" id="3.40.50.150">
    <property type="entry name" value="Vaccinia Virus protein VP39"/>
    <property type="match status" value="1"/>
</dbReference>
<proteinExistence type="predicted"/>
<evidence type="ECO:0000313" key="3">
    <source>
        <dbReference type="Proteomes" id="UP001055153"/>
    </source>
</evidence>
<reference evidence="2" key="1">
    <citation type="journal article" date="2021" name="Front. Microbiol.">
        <title>Comprehensive Comparative Genomics and Phenotyping of Methylobacterium Species.</title>
        <authorList>
            <person name="Alessa O."/>
            <person name="Ogura Y."/>
            <person name="Fujitani Y."/>
            <person name="Takami H."/>
            <person name="Hayashi T."/>
            <person name="Sahin N."/>
            <person name="Tani A."/>
        </authorList>
    </citation>
    <scope>NUCLEOTIDE SEQUENCE</scope>
    <source>
        <strain evidence="2">DSM 17168</strain>
    </source>
</reference>
<reference evidence="2" key="2">
    <citation type="submission" date="2021-08" db="EMBL/GenBank/DDBJ databases">
        <authorList>
            <person name="Tani A."/>
            <person name="Ola A."/>
            <person name="Ogura Y."/>
            <person name="Katsura K."/>
            <person name="Hayashi T."/>
        </authorList>
    </citation>
    <scope>NUCLEOTIDE SEQUENCE</scope>
    <source>
        <strain evidence="2">DSM 17168</strain>
    </source>
</reference>
<name>A0ABQ4SGS7_9HYPH</name>